<organism evidence="2 3">
    <name type="scientific">Oryzias melastigma</name>
    <name type="common">Marine medaka</name>
    <dbReference type="NCBI Taxonomy" id="30732"/>
    <lineage>
        <taxon>Eukaryota</taxon>
        <taxon>Metazoa</taxon>
        <taxon>Chordata</taxon>
        <taxon>Craniata</taxon>
        <taxon>Vertebrata</taxon>
        <taxon>Euteleostomi</taxon>
        <taxon>Actinopterygii</taxon>
        <taxon>Neopterygii</taxon>
        <taxon>Teleostei</taxon>
        <taxon>Neoteleostei</taxon>
        <taxon>Acanthomorphata</taxon>
        <taxon>Ovalentaria</taxon>
        <taxon>Atherinomorphae</taxon>
        <taxon>Beloniformes</taxon>
        <taxon>Adrianichthyidae</taxon>
        <taxon>Oryziinae</taxon>
        <taxon>Oryzias</taxon>
    </lineage>
</organism>
<dbReference type="AlphaFoldDB" id="A0A834CCI9"/>
<feature type="region of interest" description="Disordered" evidence="1">
    <location>
        <begin position="34"/>
        <end position="96"/>
    </location>
</feature>
<comment type="caution">
    <text evidence="2">The sequence shown here is derived from an EMBL/GenBank/DDBJ whole genome shotgun (WGS) entry which is preliminary data.</text>
</comment>
<evidence type="ECO:0000313" key="3">
    <source>
        <dbReference type="Proteomes" id="UP000646548"/>
    </source>
</evidence>
<dbReference type="Proteomes" id="UP000646548">
    <property type="component" value="Unassembled WGS sequence"/>
</dbReference>
<feature type="compositionally biased region" description="Polar residues" evidence="1">
    <location>
        <begin position="76"/>
        <end position="90"/>
    </location>
</feature>
<dbReference type="EMBL" id="WKFB01000316">
    <property type="protein sequence ID" value="KAF6726955.1"/>
    <property type="molecule type" value="Genomic_DNA"/>
</dbReference>
<name>A0A834CCI9_ORYME</name>
<protein>
    <submittedName>
        <fullName evidence="2">Uncharacterized protein</fullName>
    </submittedName>
</protein>
<reference evidence="2" key="1">
    <citation type="journal article" name="BMC Genomics">
        <title>Long-read sequencing and de novo genome assembly of marine medaka (Oryzias melastigma).</title>
        <authorList>
            <person name="Liang P."/>
            <person name="Saqib H.S.A."/>
            <person name="Ni X."/>
            <person name="Shen Y."/>
        </authorList>
    </citation>
    <scope>NUCLEOTIDE SEQUENCE</scope>
    <source>
        <strain evidence="2">Bigg-433</strain>
    </source>
</reference>
<accession>A0A834CCI9</accession>
<proteinExistence type="predicted"/>
<evidence type="ECO:0000313" key="2">
    <source>
        <dbReference type="EMBL" id="KAF6726955.1"/>
    </source>
</evidence>
<gene>
    <name evidence="2" type="ORF">FQA47_004083</name>
</gene>
<sequence length="96" mass="10255">MSRSSSAASRPAAKPQQLLCTHIYNYAAVHSTTRAEFKNDKTGTPPAPGMTGTPERGSGGGIFRSSNRSRQEEAESQNPNPAHTAPTTLNGRWAFP</sequence>
<evidence type="ECO:0000256" key="1">
    <source>
        <dbReference type="SAM" id="MobiDB-lite"/>
    </source>
</evidence>